<evidence type="ECO:0000313" key="2">
    <source>
        <dbReference type="Proteomes" id="UP000181936"/>
    </source>
</evidence>
<protein>
    <submittedName>
        <fullName evidence="1">Sporulation protein SpoOM</fullName>
    </submittedName>
</protein>
<dbReference type="InterPro" id="IPR009776">
    <property type="entry name" value="Spore_0_M"/>
</dbReference>
<organism evidence="1 2">
    <name type="scientific">Bacillus weihaiensis</name>
    <dbReference type="NCBI Taxonomy" id="1547283"/>
    <lineage>
        <taxon>Bacteria</taxon>
        <taxon>Bacillati</taxon>
        <taxon>Bacillota</taxon>
        <taxon>Bacilli</taxon>
        <taxon>Bacillales</taxon>
        <taxon>Bacillaceae</taxon>
        <taxon>Bacillus</taxon>
    </lineage>
</organism>
<dbReference type="Pfam" id="PF07070">
    <property type="entry name" value="Spo0M"/>
    <property type="match status" value="1"/>
</dbReference>
<dbReference type="KEGG" id="bwh:A9C19_08140"/>
<dbReference type="PANTHER" id="PTHR40053">
    <property type="entry name" value="SPORULATION-CONTROL PROTEIN SPO0M"/>
    <property type="match status" value="1"/>
</dbReference>
<sequence length="256" mass="28847">MSLFNKILASIGIGSVKVDTKLSDSMIRIGEDVEGIVEVIGGNVDQAIEEIYLTVNTNFEKEEDDRVIHKQAVIATVKLNEPFVMMPGETKTIPFKFQLPIDTPISAGSSKVWIQTGIDIRGSLDPSDRDIVTVLPHPYMEEIVEVLTELGFKQRKVKNEAASYKLRRRLPFIQEFEFIPVSGEYVGDFDEIEVVFFPVNNTKLEVVLEVDRRAKGIAGFLSEALDMDESILKLTISESDIPYLKQIFAKILDNHR</sequence>
<name>A0A1L3MQS7_9BACI</name>
<dbReference type="STRING" id="1547283.A9C19_08140"/>
<reference evidence="1 2" key="1">
    <citation type="journal article" date="2016" name="Sci. Rep.">
        <title>Complete genome sequence and transcriptomic analysis of a novel marine strain Bacillus weihaiensis reveals the mechanism of brown algae degradation.</title>
        <authorList>
            <person name="Zhu Y."/>
            <person name="Chen P."/>
            <person name="Bao Y."/>
            <person name="Men Y."/>
            <person name="Zeng Y."/>
            <person name="Yang J."/>
            <person name="Sun J."/>
            <person name="Sun Y."/>
        </authorList>
    </citation>
    <scope>NUCLEOTIDE SEQUENCE [LARGE SCALE GENOMIC DNA]</scope>
    <source>
        <strain evidence="1 2">Alg07</strain>
    </source>
</reference>
<keyword evidence="2" id="KW-1185">Reference proteome</keyword>
<proteinExistence type="predicted"/>
<dbReference type="EMBL" id="CP016020">
    <property type="protein sequence ID" value="APH04720.1"/>
    <property type="molecule type" value="Genomic_DNA"/>
</dbReference>
<dbReference type="AlphaFoldDB" id="A0A1L3MQS7"/>
<dbReference type="Proteomes" id="UP000181936">
    <property type="component" value="Chromosome"/>
</dbReference>
<evidence type="ECO:0000313" key="1">
    <source>
        <dbReference type="EMBL" id="APH04720.1"/>
    </source>
</evidence>
<dbReference type="PANTHER" id="PTHR40053:SF1">
    <property type="entry name" value="SPORULATION-CONTROL PROTEIN SPO0M"/>
    <property type="match status" value="1"/>
</dbReference>
<accession>A0A1L3MQS7</accession>
<dbReference type="RefSeq" id="WP_072579512.1">
    <property type="nucleotide sequence ID" value="NZ_CP016020.1"/>
</dbReference>
<dbReference type="OrthoDB" id="2351239at2"/>
<gene>
    <name evidence="1" type="ORF">A9C19_08140</name>
</gene>